<dbReference type="AlphaFoldDB" id="A0A7Z0WJC4"/>
<accession>A0A7Z0WJC4</accession>
<keyword evidence="2" id="KW-1185">Reference proteome</keyword>
<protein>
    <submittedName>
        <fullName evidence="1">Uncharacterized protein</fullName>
    </submittedName>
</protein>
<dbReference type="OrthoDB" id="3773711at2"/>
<comment type="caution">
    <text evidence="1">The sequence shown here is derived from an EMBL/GenBank/DDBJ whole genome shotgun (WGS) entry which is preliminary data.</text>
</comment>
<organism evidence="1 2">
    <name type="scientific">Actinophytocola xinjiangensis</name>
    <dbReference type="NCBI Taxonomy" id="485602"/>
    <lineage>
        <taxon>Bacteria</taxon>
        <taxon>Bacillati</taxon>
        <taxon>Actinomycetota</taxon>
        <taxon>Actinomycetes</taxon>
        <taxon>Pseudonocardiales</taxon>
        <taxon>Pseudonocardiaceae</taxon>
    </lineage>
</organism>
<evidence type="ECO:0000313" key="1">
    <source>
        <dbReference type="EMBL" id="OLF08705.1"/>
    </source>
</evidence>
<sequence>MGWTEHYQRQDALDRVVASGRMFVPEGFADEGEVLLALRYRWSLQLAGRMEMAVHTGGDLREAWESAAEANPGLRRLLDAHVGHPALA</sequence>
<proteinExistence type="predicted"/>
<reference evidence="1 2" key="1">
    <citation type="submission" date="2016-12" db="EMBL/GenBank/DDBJ databases">
        <title>The draft genome sequence of Actinophytocola xinjiangensis.</title>
        <authorList>
            <person name="Wang W."/>
            <person name="Yuan L."/>
        </authorList>
    </citation>
    <scope>NUCLEOTIDE SEQUENCE [LARGE SCALE GENOMIC DNA]</scope>
    <source>
        <strain evidence="1 2">CGMCC 4.4663</strain>
    </source>
</reference>
<name>A0A7Z0WJC4_9PSEU</name>
<evidence type="ECO:0000313" key="2">
    <source>
        <dbReference type="Proteomes" id="UP000185696"/>
    </source>
</evidence>
<dbReference type="EMBL" id="MSIF01000011">
    <property type="protein sequence ID" value="OLF08705.1"/>
    <property type="molecule type" value="Genomic_DNA"/>
</dbReference>
<gene>
    <name evidence="1" type="ORF">BLA60_22065</name>
</gene>
<dbReference type="Proteomes" id="UP000185696">
    <property type="component" value="Unassembled WGS sequence"/>
</dbReference>